<gene>
    <name evidence="1" type="ORF">VA603_19365</name>
</gene>
<dbReference type="Proteomes" id="UP001301653">
    <property type="component" value="Unassembled WGS sequence"/>
</dbReference>
<organism evidence="1 2">
    <name type="scientific">Stenotrophomonas capsici</name>
    <dbReference type="NCBI Taxonomy" id="3110230"/>
    <lineage>
        <taxon>Bacteria</taxon>
        <taxon>Pseudomonadati</taxon>
        <taxon>Pseudomonadota</taxon>
        <taxon>Gammaproteobacteria</taxon>
        <taxon>Lysobacterales</taxon>
        <taxon>Lysobacteraceae</taxon>
        <taxon>Stenotrophomonas</taxon>
    </lineage>
</organism>
<comment type="caution">
    <text evidence="1">The sequence shown here is derived from an EMBL/GenBank/DDBJ whole genome shotgun (WGS) entry which is preliminary data.</text>
</comment>
<keyword evidence="2" id="KW-1185">Reference proteome</keyword>
<reference evidence="1 2" key="1">
    <citation type="submission" date="2023-12" db="EMBL/GenBank/DDBJ databases">
        <title>Stenotrophomonas guangdongensis sp. nov., isolated from wilted pepper plants (Capsicum annuum).</title>
        <authorList>
            <person name="Qiu M."/>
            <person name="Li Y."/>
            <person name="Liu Q."/>
            <person name="Zhang X."/>
            <person name="Huang Y."/>
            <person name="Guo R."/>
            <person name="Hu M."/>
            <person name="Zhou J."/>
            <person name="Zhou X."/>
        </authorList>
    </citation>
    <scope>NUCLEOTIDE SEQUENCE [LARGE SCALE GENOMIC DNA]</scope>
    <source>
        <strain evidence="1 2">MH1</strain>
    </source>
</reference>
<dbReference type="InterPro" id="IPR009593">
    <property type="entry name" value="DUF1203"/>
</dbReference>
<evidence type="ECO:0000313" key="1">
    <source>
        <dbReference type="EMBL" id="MEA5669696.1"/>
    </source>
</evidence>
<dbReference type="RefSeq" id="WP_132865071.1">
    <property type="nucleotide sequence ID" value="NZ_JAYFUH010000263.1"/>
</dbReference>
<evidence type="ECO:0000313" key="2">
    <source>
        <dbReference type="Proteomes" id="UP001301653"/>
    </source>
</evidence>
<dbReference type="Pfam" id="PF06718">
    <property type="entry name" value="DUF1203"/>
    <property type="match status" value="1"/>
</dbReference>
<protein>
    <submittedName>
        <fullName evidence="1">DUF1203 domain-containing protein</fullName>
    </submittedName>
</protein>
<dbReference type="EMBL" id="JAYFUH010000263">
    <property type="protein sequence ID" value="MEA5669696.1"/>
    <property type="molecule type" value="Genomic_DNA"/>
</dbReference>
<name>A0ABU5V8L4_9GAMM</name>
<proteinExistence type="predicted"/>
<sequence>MASFILRGLAPDTFAPLFLLPDVVLSARQMQRLTVPDTATTGFPCRISLVDAQPGEQVLLLPYQHQPAESPYRASGPIFVRRGARSAVLGTDEVPATMLRRLLSVRAYDHAHRIIAAEVCEGTAVAAWLQARFDDPAVDYVHVHHARYGCYSCRADRA</sequence>
<accession>A0ABU5V8L4</accession>